<keyword evidence="3" id="KW-0813">Transport</keyword>
<dbReference type="GO" id="GO:0016020">
    <property type="term" value="C:membrane"/>
    <property type="evidence" value="ECO:0007669"/>
    <property type="project" value="UniProtKB-SubCell"/>
</dbReference>
<dbReference type="InParanoid" id="C5KI43"/>
<feature type="transmembrane region" description="Helical" evidence="9">
    <location>
        <begin position="1134"/>
        <end position="1158"/>
    </location>
</feature>
<proteinExistence type="inferred from homology"/>
<comment type="subcellular location">
    <subcellularLocation>
        <location evidence="1">Membrane</location>
        <topology evidence="1">Multi-pass membrane protein</topology>
    </subcellularLocation>
</comment>
<dbReference type="Pfam" id="PF11744">
    <property type="entry name" value="ALMT"/>
    <property type="match status" value="2"/>
</dbReference>
<feature type="transmembrane region" description="Helical" evidence="9">
    <location>
        <begin position="1927"/>
        <end position="1947"/>
    </location>
</feature>
<feature type="transmembrane region" description="Helical" evidence="9">
    <location>
        <begin position="2003"/>
        <end position="2019"/>
    </location>
</feature>
<feature type="transmembrane region" description="Helical" evidence="9">
    <location>
        <begin position="78"/>
        <end position="95"/>
    </location>
</feature>
<feature type="transmembrane region" description="Helical" evidence="9">
    <location>
        <begin position="1685"/>
        <end position="1710"/>
    </location>
</feature>
<name>C5KI43_PERM5</name>
<feature type="transmembrane region" description="Helical" evidence="9">
    <location>
        <begin position="542"/>
        <end position="564"/>
    </location>
</feature>
<protein>
    <recommendedName>
        <fullName evidence="10">Integral membrane bound transporter domain-containing protein</fullName>
    </recommendedName>
</protein>
<evidence type="ECO:0000256" key="3">
    <source>
        <dbReference type="ARBA" id="ARBA00022448"/>
    </source>
</evidence>
<feature type="transmembrane region" description="Helical" evidence="9">
    <location>
        <begin position="1097"/>
        <end position="1114"/>
    </location>
</feature>
<dbReference type="GO" id="GO:0034220">
    <property type="term" value="P:monoatomic ion transmembrane transport"/>
    <property type="evidence" value="ECO:0007669"/>
    <property type="project" value="UniProtKB-KW"/>
</dbReference>
<feature type="transmembrane region" description="Helical" evidence="9">
    <location>
        <begin position="414"/>
        <end position="434"/>
    </location>
</feature>
<keyword evidence="5 9" id="KW-1133">Transmembrane helix</keyword>
<feature type="transmembrane region" description="Helical" evidence="9">
    <location>
        <begin position="1072"/>
        <end position="1090"/>
    </location>
</feature>
<dbReference type="PANTHER" id="PTHR31086">
    <property type="entry name" value="ALUMINUM-ACTIVATED MALATE TRANSPORTER 10"/>
    <property type="match status" value="1"/>
</dbReference>
<dbReference type="GeneID" id="9061469"/>
<evidence type="ECO:0000256" key="6">
    <source>
        <dbReference type="ARBA" id="ARBA00023065"/>
    </source>
</evidence>
<feature type="transmembrane region" description="Helical" evidence="9">
    <location>
        <begin position="1575"/>
        <end position="1595"/>
    </location>
</feature>
<evidence type="ECO:0000256" key="5">
    <source>
        <dbReference type="ARBA" id="ARBA00022989"/>
    </source>
</evidence>
<dbReference type="EMBL" id="GG673069">
    <property type="protein sequence ID" value="EER16255.1"/>
    <property type="molecule type" value="Genomic_DNA"/>
</dbReference>
<feature type="transmembrane region" description="Helical" evidence="9">
    <location>
        <begin position="465"/>
        <end position="481"/>
    </location>
</feature>
<evidence type="ECO:0000313" key="12">
    <source>
        <dbReference type="Proteomes" id="UP000007800"/>
    </source>
</evidence>
<feature type="transmembrane region" description="Helical" evidence="9">
    <location>
        <begin position="2064"/>
        <end position="2084"/>
    </location>
</feature>
<evidence type="ECO:0000256" key="7">
    <source>
        <dbReference type="ARBA" id="ARBA00023136"/>
    </source>
</evidence>
<evidence type="ECO:0000256" key="4">
    <source>
        <dbReference type="ARBA" id="ARBA00022692"/>
    </source>
</evidence>
<feature type="transmembrane region" description="Helical" evidence="9">
    <location>
        <begin position="1607"/>
        <end position="1626"/>
    </location>
</feature>
<feature type="transmembrane region" description="Helical" evidence="9">
    <location>
        <begin position="135"/>
        <end position="155"/>
    </location>
</feature>
<reference evidence="11 12" key="1">
    <citation type="submission" date="2008-07" db="EMBL/GenBank/DDBJ databases">
        <authorList>
            <person name="El-Sayed N."/>
            <person name="Caler E."/>
            <person name="Inman J."/>
            <person name="Amedeo P."/>
            <person name="Hass B."/>
            <person name="Wortman J."/>
        </authorList>
    </citation>
    <scope>NUCLEOTIDE SEQUENCE [LARGE SCALE GENOMIC DNA]</scope>
    <source>
        <strain evidence="12">ATCC 50983 / TXsc</strain>
    </source>
</reference>
<accession>C5KI43</accession>
<organism evidence="12">
    <name type="scientific">Perkinsus marinus (strain ATCC 50983 / TXsc)</name>
    <dbReference type="NCBI Taxonomy" id="423536"/>
    <lineage>
        <taxon>Eukaryota</taxon>
        <taxon>Sar</taxon>
        <taxon>Alveolata</taxon>
        <taxon>Perkinsozoa</taxon>
        <taxon>Perkinsea</taxon>
        <taxon>Perkinsida</taxon>
        <taxon>Perkinsidae</taxon>
        <taxon>Perkinsus</taxon>
    </lineage>
</organism>
<comment type="similarity">
    <text evidence="2">Belongs to the aromatic acid exporter (TC 2.A.85) family.</text>
</comment>
<sequence length="2287" mass="252855">MARRTASAPASCSVPTYPRYRVRVSLYSGFIACICAVPQFLPTIQENLLQHIYVLGIMYAMISASLDPNMFMNMSWRLCIAVCAGSSVGYLIVLLETAMGGGVYNPYYGVLIAFPFFFVSDLAEASSKCKLSQLFSYISSSLMLVSVVAFSGPVARKCLYSALFSGVMSLVVPVTITGVLNVLGLLPRIAPEPMCAFEVAAGNLFRSNACYILDGDLHKRELDEQRRSLVNARKTVLASVTDGDLRLCIFRMTSTLYGLRRAARWEPFSEAAVTHLWGPMQMELRRLMTFVTALLKHEVELDDIPNLRSAARNAVIRIKKISIEYSRSVADQKSVVISAREMARVEFAMLAIPRFALLVDQYFDLKAQRSSPKPSLMRYIPLSPPLRHPIKFLKQPFWPPGTSLKDKFGFPLRLSICTTIIAEITLALGEVYPILLTEGLWVTLPVLTCFLPTVGWTLGKGLRRMLGVTLGGVLAILAVYVNPMDPPAVMVELFIMAALGKFYTMDPRIGYLGFQTTATFAVVGVCNALDPTMDDHERLHLALIRMLFTLVGLAIAISLCLISFPSFCGQRLARQTAKELSCASSIVSSLVEGMVAGKHDGSKDSEEEEHHPIPTMVEVGAILLKEDNCRLAEQRWLREEATYMRVVHIRSTRCAVTPKCLSFAQDEVTRLSRSAVVVSQVFWSCNERMSAATDRLLLDPIRPLLRDVAMQLVKSSIELDRCLRSNVKTEQAMRAAEDTLEAMLYLYAKFDENRTKLLFKRTWAAEDEVTDSTHMIQVISSGGGVGVHEAIHAINVFVEDWVAVVNELLGCQLSPPHAPVEESVISWGSLDTSAESLDGIIRKRAETLTTILNSFGALPRSSPPPMPVFEGAAASYLESCVMFILEGESHQDELERKRDILAEARRNFLRSTKQELFHMVSTMIAILRGEENPMEPAKLHTWSVEVIRKIRGIIVEYSRKVAKGNADLIPVQELIRMEHVMLTITRLARVVADYSVIKMEMTKSNFELENYIPIHPVLWRLSAWIKEPFYPADSTWFERLWFPARLTASLTILTLSILGVAEDYSDLSVEGFWVLMPAISCFLSTVGSTLSTAVRRLVGVVVGGVLAIIATSIHPTNEAAFIVEIFLVATATRFLVVESTIGYAGMQMFITFIVVGVVNGIDPDMTTESRTSMAAIRMLYTVIGLIATLIFSILTIPVFICRELSRRCADEIRSLAGVVAHAIIALTESAEDCASPRGSDPDRTSVVTTGNLILHKEIARAAATSGAFEEDKLLHLVGVNASRCRISASRIISTQWQFSRLSRCSMSVCICLDRCVYAMSSTTRKHLLLPARDTLNGLAMAIVQSSAELNRLLRGKDDGLRVMETTMDLVDAMDDTFSHFEELHKELLFSKTWAVDGNIMDSTKLVEALASGGGVGLHECLYTLTCFVAEWLAIVNSLLGSSLSAAPHHQQETEMKFCPEPTKSVRGRLRAHSEQLSSMRHADCGVLRSNHYGVLLVVVKVRKRVYVRNYGFAGIATRIVPEPLNGISCDDGYLKGACWGLTPQSIVEVQTAAFTGITVCLTSITVFNSTISAVFPPHFMILGLAGALIVSYLDLRLSLEWSLKTTVASWLGCACGSLIVYVVSALNEGDYNPYLGIMLAVPASFLLSLADQAGEVYCKLSCLYRGDKALLLLIIPIVFGGEDPYWSALTAATGYTIGSLIPLMGTLLMWSLRMLPDTRLESLRRLSVVLADYFDAITFLWRVRDQEEAVVRRMWDDVCQASTEAAASTSDPKLRGTIWSMFACLSTVRKSSQRQTLEAEALETPWSGPFDGEMVSLRQKVVTALRVWDDHHEFDNDIITAARHLSSSVEKCRARADVRATTESKNSEFAINEMVKFSLLVHEFLIRVKGSNGDSSVATKVADWFRQPFFTSANPEITWRVRLAYPLRAAITVPLVALFLTVGGQYFAVLSHFGLWLMLPCLFCFLPTPGASIRKGLRRIVGTVVASILAVVCVSMHPNNECIFLCELFVFSVIAKLMFFHDTLQYSGLVFGFTWIIVGLGPGIDADLPVGSKVSRAIHRMDMTVAGVVLSIVLTSLISPVFAYKRLRRATVCSLELVSNSVVNACESVVYETPWNREALSKDVLNAAILLDRSYSNRHAQIADARAECQALRYVSPARHSQLGHLVAAQHLVDRLTRRSLVVISAVTTCLASKGCGLPEAAQRDLLLVGTVIRRRCEILVAAVKTRKFKLADISDSVMCSILCLQSNSQVVSDVAHYALDCLVHALHDFGEVWEEVERMLATPKYV</sequence>
<feature type="transmembrane region" description="Helical" evidence="9">
    <location>
        <begin position="1953"/>
        <end position="1973"/>
    </location>
</feature>
<keyword evidence="7 9" id="KW-0472">Membrane</keyword>
<evidence type="ECO:0000313" key="11">
    <source>
        <dbReference type="EMBL" id="EER16255.1"/>
    </source>
</evidence>
<dbReference type="InterPro" id="IPR049453">
    <property type="entry name" value="Memb_transporter_dom"/>
</dbReference>
<feature type="transmembrane region" description="Helical" evidence="9">
    <location>
        <begin position="24"/>
        <end position="42"/>
    </location>
</feature>
<feature type="transmembrane region" description="Helical" evidence="9">
    <location>
        <begin position="48"/>
        <end position="66"/>
    </location>
</feature>
<feature type="transmembrane region" description="Helical" evidence="9">
    <location>
        <begin position="440"/>
        <end position="458"/>
    </location>
</feature>
<evidence type="ECO:0000259" key="10">
    <source>
        <dbReference type="Pfam" id="PF13515"/>
    </source>
</evidence>
<keyword evidence="12" id="KW-1185">Reference proteome</keyword>
<evidence type="ECO:0000256" key="8">
    <source>
        <dbReference type="ARBA" id="ARBA00023303"/>
    </source>
</evidence>
<dbReference type="GO" id="GO:0015743">
    <property type="term" value="P:malate transport"/>
    <property type="evidence" value="ECO:0007669"/>
    <property type="project" value="InterPro"/>
</dbReference>
<feature type="transmembrane region" description="Helical" evidence="9">
    <location>
        <begin position="161"/>
        <end position="186"/>
    </location>
</feature>
<feature type="transmembrane region" description="Helical" evidence="9">
    <location>
        <begin position="1179"/>
        <end position="1200"/>
    </location>
</feature>
<dbReference type="RefSeq" id="XP_002784459.1">
    <property type="nucleotide sequence ID" value="XM_002784413.1"/>
</dbReference>
<feature type="transmembrane region" description="Helical" evidence="9">
    <location>
        <begin position="511"/>
        <end position="530"/>
    </location>
</feature>
<dbReference type="Proteomes" id="UP000007800">
    <property type="component" value="Unassembled WGS sequence"/>
</dbReference>
<gene>
    <name evidence="11" type="ORF">Pmar_PMAR003718</name>
</gene>
<feature type="transmembrane region" description="Helical" evidence="9">
    <location>
        <begin position="1980"/>
        <end position="1997"/>
    </location>
</feature>
<keyword evidence="8" id="KW-0407">Ion channel</keyword>
<evidence type="ECO:0000256" key="1">
    <source>
        <dbReference type="ARBA" id="ARBA00004141"/>
    </source>
</evidence>
<feature type="domain" description="Integral membrane bound transporter" evidence="10">
    <location>
        <begin position="1070"/>
        <end position="1190"/>
    </location>
</feature>
<keyword evidence="4 9" id="KW-0812">Transmembrane</keyword>
<dbReference type="InterPro" id="IPR020966">
    <property type="entry name" value="ALMT"/>
</dbReference>
<dbReference type="OrthoDB" id="68611at2759"/>
<keyword evidence="6" id="KW-0406">Ion transport</keyword>
<evidence type="ECO:0000256" key="2">
    <source>
        <dbReference type="ARBA" id="ARBA00007079"/>
    </source>
</evidence>
<feature type="transmembrane region" description="Helical" evidence="9">
    <location>
        <begin position="107"/>
        <end position="123"/>
    </location>
</feature>
<dbReference type="Pfam" id="PF13515">
    <property type="entry name" value="FUSC_2"/>
    <property type="match status" value="1"/>
</dbReference>
<feature type="transmembrane region" description="Helical" evidence="9">
    <location>
        <begin position="2026"/>
        <end position="2044"/>
    </location>
</feature>
<evidence type="ECO:0000256" key="9">
    <source>
        <dbReference type="SAM" id="Phobius"/>
    </source>
</evidence>